<comment type="similarity">
    <text evidence="2">Belongs to the krueppel C2H2-type zinc-finger protein family.</text>
</comment>
<dbReference type="FunFam" id="3.30.160.60:FF:001480">
    <property type="entry name" value="Si:cabz01071911.3"/>
    <property type="match status" value="2"/>
</dbReference>
<feature type="region of interest" description="Disordered" evidence="12">
    <location>
        <begin position="229"/>
        <end position="277"/>
    </location>
</feature>
<protein>
    <submittedName>
        <fullName evidence="14">Zinc finger protein 135-like</fullName>
    </submittedName>
</protein>
<name>A0A8C9YJY7_SANLU</name>
<dbReference type="InterPro" id="IPR013087">
    <property type="entry name" value="Znf_C2H2_type"/>
</dbReference>
<dbReference type="Pfam" id="PF00096">
    <property type="entry name" value="zf-C2H2"/>
    <property type="match status" value="8"/>
</dbReference>
<evidence type="ECO:0000256" key="12">
    <source>
        <dbReference type="SAM" id="MobiDB-lite"/>
    </source>
</evidence>
<dbReference type="GeneTree" id="ENSGT01150000286959"/>
<dbReference type="FunFam" id="3.30.160.60:FF:000072">
    <property type="entry name" value="zinc finger protein 143 isoform X1"/>
    <property type="match status" value="1"/>
</dbReference>
<dbReference type="FunFam" id="3.30.160.60:FF:000264">
    <property type="entry name" value="Zinc finger protein 236"/>
    <property type="match status" value="5"/>
</dbReference>
<reference evidence="14" key="2">
    <citation type="submission" date="2025-09" db="UniProtKB">
        <authorList>
            <consortium name="Ensembl"/>
        </authorList>
    </citation>
    <scope>IDENTIFICATION</scope>
</reference>
<evidence type="ECO:0000256" key="3">
    <source>
        <dbReference type="ARBA" id="ARBA00022723"/>
    </source>
</evidence>
<keyword evidence="8" id="KW-0238">DNA-binding</keyword>
<keyword evidence="7" id="KW-0805">Transcription regulation</keyword>
<evidence type="ECO:0000256" key="11">
    <source>
        <dbReference type="PROSITE-ProRule" id="PRU00042"/>
    </source>
</evidence>
<dbReference type="GO" id="GO:0008270">
    <property type="term" value="F:zinc ion binding"/>
    <property type="evidence" value="ECO:0007669"/>
    <property type="project" value="UniProtKB-KW"/>
</dbReference>
<dbReference type="AlphaFoldDB" id="A0A8C9YJY7"/>
<keyword evidence="9" id="KW-0804">Transcription</keyword>
<evidence type="ECO:0000256" key="10">
    <source>
        <dbReference type="ARBA" id="ARBA00023242"/>
    </source>
</evidence>
<feature type="domain" description="C2H2-type" evidence="13">
    <location>
        <begin position="337"/>
        <end position="364"/>
    </location>
</feature>
<evidence type="ECO:0000256" key="8">
    <source>
        <dbReference type="ARBA" id="ARBA00023125"/>
    </source>
</evidence>
<dbReference type="PROSITE" id="PS50157">
    <property type="entry name" value="ZINC_FINGER_C2H2_2"/>
    <property type="match status" value="9"/>
</dbReference>
<dbReference type="GO" id="GO:0001228">
    <property type="term" value="F:DNA-binding transcription activator activity, RNA polymerase II-specific"/>
    <property type="evidence" value="ECO:0007669"/>
    <property type="project" value="TreeGrafter"/>
</dbReference>
<evidence type="ECO:0000313" key="14">
    <source>
        <dbReference type="Ensembl" id="ENSSLUP00000027161.1"/>
    </source>
</evidence>
<dbReference type="PROSITE" id="PS00028">
    <property type="entry name" value="ZINC_FINGER_C2H2_1"/>
    <property type="match status" value="9"/>
</dbReference>
<dbReference type="Proteomes" id="UP000694568">
    <property type="component" value="Unplaced"/>
</dbReference>
<evidence type="ECO:0000256" key="5">
    <source>
        <dbReference type="ARBA" id="ARBA00022771"/>
    </source>
</evidence>
<feature type="compositionally biased region" description="Polar residues" evidence="12">
    <location>
        <begin position="125"/>
        <end position="138"/>
    </location>
</feature>
<feature type="domain" description="C2H2-type" evidence="13">
    <location>
        <begin position="393"/>
        <end position="420"/>
    </location>
</feature>
<accession>A0A8C9YJY7</accession>
<evidence type="ECO:0000256" key="9">
    <source>
        <dbReference type="ARBA" id="ARBA00023163"/>
    </source>
</evidence>
<dbReference type="Gene3D" id="3.30.160.60">
    <property type="entry name" value="Classic Zinc Finger"/>
    <property type="match status" value="9"/>
</dbReference>
<proteinExistence type="inferred from homology"/>
<dbReference type="InterPro" id="IPR036236">
    <property type="entry name" value="Znf_C2H2_sf"/>
</dbReference>
<keyword evidence="10" id="KW-0539">Nucleus</keyword>
<organism evidence="14 15">
    <name type="scientific">Sander lucioperca</name>
    <name type="common">Pike-perch</name>
    <name type="synonym">Perca lucioperca</name>
    <dbReference type="NCBI Taxonomy" id="283035"/>
    <lineage>
        <taxon>Eukaryota</taxon>
        <taxon>Metazoa</taxon>
        <taxon>Chordata</taxon>
        <taxon>Craniata</taxon>
        <taxon>Vertebrata</taxon>
        <taxon>Euteleostomi</taxon>
        <taxon>Actinopterygii</taxon>
        <taxon>Neopterygii</taxon>
        <taxon>Teleostei</taxon>
        <taxon>Neoteleostei</taxon>
        <taxon>Acanthomorphata</taxon>
        <taxon>Eupercaria</taxon>
        <taxon>Perciformes</taxon>
        <taxon>Percoidei</taxon>
        <taxon>Percidae</taxon>
        <taxon>Luciopercinae</taxon>
        <taxon>Sander</taxon>
    </lineage>
</organism>
<feature type="region of interest" description="Disordered" evidence="12">
    <location>
        <begin position="23"/>
        <end position="162"/>
    </location>
</feature>
<evidence type="ECO:0000313" key="15">
    <source>
        <dbReference type="Proteomes" id="UP000694568"/>
    </source>
</evidence>
<evidence type="ECO:0000259" key="13">
    <source>
        <dbReference type="PROSITE" id="PS50157"/>
    </source>
</evidence>
<dbReference type="PANTHER" id="PTHR24393:SF15">
    <property type="entry name" value="IP01243P-RELATED"/>
    <property type="match status" value="1"/>
</dbReference>
<dbReference type="SUPFAM" id="SSF57667">
    <property type="entry name" value="beta-beta-alpha zinc fingers"/>
    <property type="match status" value="5"/>
</dbReference>
<feature type="domain" description="C2H2-type" evidence="13">
    <location>
        <begin position="533"/>
        <end position="561"/>
    </location>
</feature>
<dbReference type="GO" id="GO:0005634">
    <property type="term" value="C:nucleus"/>
    <property type="evidence" value="ECO:0007669"/>
    <property type="project" value="UniProtKB-SubCell"/>
</dbReference>
<feature type="compositionally biased region" description="Basic and acidic residues" evidence="12">
    <location>
        <begin position="98"/>
        <end position="120"/>
    </location>
</feature>
<keyword evidence="4" id="KW-0677">Repeat</keyword>
<evidence type="ECO:0000256" key="2">
    <source>
        <dbReference type="ARBA" id="ARBA00006991"/>
    </source>
</evidence>
<evidence type="ECO:0000256" key="1">
    <source>
        <dbReference type="ARBA" id="ARBA00004123"/>
    </source>
</evidence>
<feature type="domain" description="C2H2-type" evidence="13">
    <location>
        <begin position="505"/>
        <end position="532"/>
    </location>
</feature>
<keyword evidence="6" id="KW-0862">Zinc</keyword>
<evidence type="ECO:0000256" key="6">
    <source>
        <dbReference type="ARBA" id="ARBA00022833"/>
    </source>
</evidence>
<feature type="compositionally biased region" description="Basic and acidic residues" evidence="12">
    <location>
        <begin position="139"/>
        <end position="152"/>
    </location>
</feature>
<feature type="domain" description="C2H2-type" evidence="13">
    <location>
        <begin position="365"/>
        <end position="392"/>
    </location>
</feature>
<reference evidence="14" key="1">
    <citation type="submission" date="2025-08" db="UniProtKB">
        <authorList>
            <consortium name="Ensembl"/>
        </authorList>
    </citation>
    <scope>IDENTIFICATION</scope>
</reference>
<comment type="subcellular location">
    <subcellularLocation>
        <location evidence="1">Nucleus</location>
    </subcellularLocation>
</comment>
<feature type="domain" description="C2H2-type" evidence="13">
    <location>
        <begin position="421"/>
        <end position="448"/>
    </location>
</feature>
<dbReference type="Ensembl" id="ENSSLUT00000028045.1">
    <property type="protein sequence ID" value="ENSSLUP00000027161.1"/>
    <property type="gene ID" value="ENSSLUG00000012334.1"/>
</dbReference>
<keyword evidence="3" id="KW-0479">Metal-binding</keyword>
<dbReference type="PANTHER" id="PTHR24393">
    <property type="entry name" value="ZINC FINGER PROTEIN"/>
    <property type="match status" value="1"/>
</dbReference>
<keyword evidence="5 11" id="KW-0863">Zinc-finger</keyword>
<sequence length="563" mass="63061">MDRHPKPLEVVLKPETELRGEALPSDVQKVIVGEEHQQEWSSSLDQEDTKPPDIKEEQEDLWGSQDGEQLQGLKEADVTKFPFTPVPVKSEDDEEKPIEEMKTEAYGEDCRGPEPSRNSRPDTLLQLSSSDATSQCYKQETKVADDRNESREPQTGLNSLNNTEVPVSRMTCIAGEKLSSSPECWERFACKTLLKKRTVGEKILFGCGICDQRFTWYKQLRSHRCVGRHSQTVNKEAEPPASSSTEQMKTEADGEDCGGPEPAMNSSDPETDDSYDWKDIREPQSALNSLNNNEVPVCGSRCSAGDDQSSCSEYGKRCGTNGNLKRHMRSHTGEKPFSCSVCRKCFARRRDLQTHIRSHTREKFLSCSVCKKAFTVSGNLLKHMRIHTGEKPFSCSVCKKAFTESGSLHKHMAIHTGRRPFSCSVCKKAFSVSGNLHRHMRTHTGEKPFSCSVCKKAFTVRGSLKTHMRTHTGEKPFSCSVCKKAFTVSGYLQAHMRIHTGEKPFSCSVCKKAFTGNGSLQKHMTVHTGEKPFSCSICKKAFSVSGSLHRHMRSQHVRNHLAT</sequence>
<evidence type="ECO:0000256" key="7">
    <source>
        <dbReference type="ARBA" id="ARBA00023015"/>
    </source>
</evidence>
<dbReference type="GO" id="GO:0000978">
    <property type="term" value="F:RNA polymerase II cis-regulatory region sequence-specific DNA binding"/>
    <property type="evidence" value="ECO:0007669"/>
    <property type="project" value="TreeGrafter"/>
</dbReference>
<feature type="domain" description="C2H2-type" evidence="13">
    <location>
        <begin position="449"/>
        <end position="476"/>
    </location>
</feature>
<dbReference type="SMART" id="SM00355">
    <property type="entry name" value="ZnF_C2H2"/>
    <property type="match status" value="10"/>
</dbReference>
<feature type="domain" description="C2H2-type" evidence="13">
    <location>
        <begin position="309"/>
        <end position="336"/>
    </location>
</feature>
<evidence type="ECO:0000256" key="4">
    <source>
        <dbReference type="ARBA" id="ARBA00022737"/>
    </source>
</evidence>
<feature type="compositionally biased region" description="Polar residues" evidence="12">
    <location>
        <begin position="153"/>
        <end position="162"/>
    </location>
</feature>
<feature type="domain" description="C2H2-type" evidence="13">
    <location>
        <begin position="477"/>
        <end position="504"/>
    </location>
</feature>
<keyword evidence="15" id="KW-1185">Reference proteome</keyword>